<keyword evidence="3 6" id="KW-0378">Hydrolase</keyword>
<keyword evidence="4" id="KW-0862">Zinc</keyword>
<evidence type="ECO:0000256" key="2">
    <source>
        <dbReference type="ARBA" id="ARBA00022723"/>
    </source>
</evidence>
<dbReference type="CDD" id="cd16281">
    <property type="entry name" value="metallo-hydrolase-like_MBL-fold"/>
    <property type="match status" value="1"/>
</dbReference>
<protein>
    <submittedName>
        <fullName evidence="6">MBL-fold metallo-hydrolase superfamily</fullName>
    </submittedName>
</protein>
<dbReference type="Pfam" id="PF00753">
    <property type="entry name" value="Lactamase_B"/>
    <property type="match status" value="1"/>
</dbReference>
<dbReference type="GO" id="GO:0046872">
    <property type="term" value="F:metal ion binding"/>
    <property type="evidence" value="ECO:0007669"/>
    <property type="project" value="UniProtKB-KW"/>
</dbReference>
<gene>
    <name evidence="6" type="ORF">AVDCRST_MAG89-5097</name>
</gene>
<feature type="domain" description="Metallo-beta-lactamase" evidence="5">
    <location>
        <begin position="63"/>
        <end position="279"/>
    </location>
</feature>
<evidence type="ECO:0000256" key="3">
    <source>
        <dbReference type="ARBA" id="ARBA00022801"/>
    </source>
</evidence>
<dbReference type="PANTHER" id="PTHR42978:SF6">
    <property type="entry name" value="QUORUM-QUENCHING LACTONASE YTNP-RELATED"/>
    <property type="match status" value="1"/>
</dbReference>
<comment type="similarity">
    <text evidence="1">Belongs to the metallo-beta-lactamase superfamily.</text>
</comment>
<sequence>MTQVPDRSTALPLVQSRTLGAFTLHAIESGLQRLDGGAMFGVVPKPLWERRIPADERNRIPLGMRCLLVETPDELVLIETGLGNKENEKFRDIYGVDNAASDPSHPDRLHEALASLGFAADDVGVVIDTHLHFDHAGGNTFRDAEGQVRVAFPRARYHVQRGEWEWAHQANERTSASYLPDNYEPVMAAGLLNLVDGNVQIAPGLSVYRTPGHCPHHQSVLIRSEGETACFLADVIPTFAHLPLPWIMGYDVEPLVTLESKRALLARAVDERWLLVSTHDPFVPWGRPVAQGKGVRLEEQEGSA</sequence>
<keyword evidence="2" id="KW-0479">Metal-binding</keyword>
<accession>A0A6J4N7I2</accession>
<dbReference type="GO" id="GO:0016787">
    <property type="term" value="F:hydrolase activity"/>
    <property type="evidence" value="ECO:0007669"/>
    <property type="project" value="UniProtKB-KW"/>
</dbReference>
<evidence type="ECO:0000256" key="1">
    <source>
        <dbReference type="ARBA" id="ARBA00007749"/>
    </source>
</evidence>
<dbReference type="SUPFAM" id="SSF56281">
    <property type="entry name" value="Metallo-hydrolase/oxidoreductase"/>
    <property type="match status" value="1"/>
</dbReference>
<name>A0A6J4N7I2_9BACT</name>
<proteinExistence type="inferred from homology"/>
<reference evidence="6" key="1">
    <citation type="submission" date="2020-02" db="EMBL/GenBank/DDBJ databases">
        <authorList>
            <person name="Meier V. D."/>
        </authorList>
    </citation>
    <scope>NUCLEOTIDE SEQUENCE</scope>
    <source>
        <strain evidence="6">AVDCRST_MAG89</strain>
    </source>
</reference>
<dbReference type="Gene3D" id="3.60.15.10">
    <property type="entry name" value="Ribonuclease Z/Hydroxyacylglutathione hydrolase-like"/>
    <property type="match status" value="1"/>
</dbReference>
<evidence type="ECO:0000313" key="6">
    <source>
        <dbReference type="EMBL" id="CAA9377226.1"/>
    </source>
</evidence>
<dbReference type="AlphaFoldDB" id="A0A6J4N7I2"/>
<dbReference type="PANTHER" id="PTHR42978">
    <property type="entry name" value="QUORUM-QUENCHING LACTONASE YTNP-RELATED-RELATED"/>
    <property type="match status" value="1"/>
</dbReference>
<dbReference type="InterPro" id="IPR001279">
    <property type="entry name" value="Metallo-B-lactamas"/>
</dbReference>
<dbReference type="InterPro" id="IPR051013">
    <property type="entry name" value="MBL_superfamily_lactonases"/>
</dbReference>
<organism evidence="6">
    <name type="scientific">uncultured Gemmatimonadota bacterium</name>
    <dbReference type="NCBI Taxonomy" id="203437"/>
    <lineage>
        <taxon>Bacteria</taxon>
        <taxon>Pseudomonadati</taxon>
        <taxon>Gemmatimonadota</taxon>
        <taxon>environmental samples</taxon>
    </lineage>
</organism>
<dbReference type="EMBL" id="CADCTV010001074">
    <property type="protein sequence ID" value="CAA9377226.1"/>
    <property type="molecule type" value="Genomic_DNA"/>
</dbReference>
<dbReference type="InterPro" id="IPR036866">
    <property type="entry name" value="RibonucZ/Hydroxyglut_hydro"/>
</dbReference>
<evidence type="ECO:0000256" key="4">
    <source>
        <dbReference type="ARBA" id="ARBA00022833"/>
    </source>
</evidence>
<dbReference type="SMART" id="SM00849">
    <property type="entry name" value="Lactamase_B"/>
    <property type="match status" value="1"/>
</dbReference>
<evidence type="ECO:0000259" key="5">
    <source>
        <dbReference type="SMART" id="SM00849"/>
    </source>
</evidence>